<dbReference type="InterPro" id="IPR001789">
    <property type="entry name" value="Sig_transdc_resp-reg_receiver"/>
</dbReference>
<evidence type="ECO:0000259" key="14">
    <source>
        <dbReference type="PROSITE" id="PS50109"/>
    </source>
</evidence>
<dbReference type="InterPro" id="IPR011110">
    <property type="entry name" value="Reg_prop"/>
</dbReference>
<dbReference type="SMART" id="SM00448">
    <property type="entry name" value="REC"/>
    <property type="match status" value="1"/>
</dbReference>
<protein>
    <recommendedName>
        <fullName evidence="2">histidine kinase</fullName>
        <ecNumber evidence="2">2.7.13.3</ecNumber>
    </recommendedName>
</protein>
<reference evidence="16" key="1">
    <citation type="journal article" date="2021" name="PeerJ">
        <title>Extensive microbial diversity within the chicken gut microbiome revealed by metagenomics and culture.</title>
        <authorList>
            <person name="Gilroy R."/>
            <person name="Ravi A."/>
            <person name="Getino M."/>
            <person name="Pursley I."/>
            <person name="Horton D.L."/>
            <person name="Alikhan N.F."/>
            <person name="Baker D."/>
            <person name="Gharbi K."/>
            <person name="Hall N."/>
            <person name="Watson M."/>
            <person name="Adriaenssens E.M."/>
            <person name="Foster-Nyarko E."/>
            <person name="Jarju S."/>
            <person name="Secka A."/>
            <person name="Antonio M."/>
            <person name="Oren A."/>
            <person name="Chaudhuri R.R."/>
            <person name="La Ragione R."/>
            <person name="Hildebrand F."/>
            <person name="Pallen M.J."/>
        </authorList>
    </citation>
    <scope>NUCLEOTIDE SEQUENCE</scope>
    <source>
        <strain evidence="16">Gambia2-208</strain>
    </source>
</reference>
<keyword evidence="4" id="KW-0808">Transferase</keyword>
<dbReference type="Pfam" id="PF02518">
    <property type="entry name" value="HATPase_c"/>
    <property type="match status" value="1"/>
</dbReference>
<reference evidence="16" key="2">
    <citation type="submission" date="2021-04" db="EMBL/GenBank/DDBJ databases">
        <authorList>
            <person name="Gilroy R."/>
        </authorList>
    </citation>
    <scope>NUCLEOTIDE SEQUENCE</scope>
    <source>
        <strain evidence="16">Gambia2-208</strain>
    </source>
</reference>
<dbReference type="GO" id="GO:0005524">
    <property type="term" value="F:ATP binding"/>
    <property type="evidence" value="ECO:0007669"/>
    <property type="project" value="UniProtKB-KW"/>
</dbReference>
<organism evidence="16 17">
    <name type="scientific">Candidatus Bacteroides pullicola</name>
    <dbReference type="NCBI Taxonomy" id="2838475"/>
    <lineage>
        <taxon>Bacteria</taxon>
        <taxon>Pseudomonadati</taxon>
        <taxon>Bacteroidota</taxon>
        <taxon>Bacteroidia</taxon>
        <taxon>Bacteroidales</taxon>
        <taxon>Bacteroidaceae</taxon>
        <taxon>Bacteroides</taxon>
    </lineage>
</organism>
<dbReference type="SMART" id="SM00388">
    <property type="entry name" value="HisKA"/>
    <property type="match status" value="1"/>
</dbReference>
<keyword evidence="7" id="KW-0067">ATP-binding</keyword>
<dbReference type="SUPFAM" id="SSF50969">
    <property type="entry name" value="YVTN repeat-like/Quinoprotein amine dehydrogenase"/>
    <property type="match status" value="1"/>
</dbReference>
<dbReference type="GO" id="GO:0003700">
    <property type="term" value="F:DNA-binding transcription factor activity"/>
    <property type="evidence" value="ECO:0007669"/>
    <property type="project" value="InterPro"/>
</dbReference>
<dbReference type="SUPFAM" id="SSF47384">
    <property type="entry name" value="Homodimeric domain of signal transducing histidine kinase"/>
    <property type="match status" value="1"/>
</dbReference>
<feature type="domain" description="HTH araC/xylS-type" evidence="13">
    <location>
        <begin position="1233"/>
        <end position="1329"/>
    </location>
</feature>
<evidence type="ECO:0000256" key="3">
    <source>
        <dbReference type="ARBA" id="ARBA00022553"/>
    </source>
</evidence>
<keyword evidence="9" id="KW-0805">Transcription regulation</keyword>
<evidence type="ECO:0000256" key="2">
    <source>
        <dbReference type="ARBA" id="ARBA00012438"/>
    </source>
</evidence>
<keyword evidence="8" id="KW-0902">Two-component regulatory system</keyword>
<evidence type="ECO:0000256" key="5">
    <source>
        <dbReference type="ARBA" id="ARBA00022741"/>
    </source>
</evidence>
<keyword evidence="6" id="KW-0418">Kinase</keyword>
<dbReference type="InterPro" id="IPR003661">
    <property type="entry name" value="HisK_dim/P_dom"/>
</dbReference>
<keyword evidence="10" id="KW-0804">Transcription</keyword>
<dbReference type="InterPro" id="IPR013783">
    <property type="entry name" value="Ig-like_fold"/>
</dbReference>
<evidence type="ECO:0000256" key="7">
    <source>
        <dbReference type="ARBA" id="ARBA00022840"/>
    </source>
</evidence>
<dbReference type="Proteomes" id="UP000886851">
    <property type="component" value="Unassembled WGS sequence"/>
</dbReference>
<dbReference type="CDD" id="cd00156">
    <property type="entry name" value="REC"/>
    <property type="match status" value="1"/>
</dbReference>
<dbReference type="InterPro" id="IPR004358">
    <property type="entry name" value="Sig_transdc_His_kin-like_C"/>
</dbReference>
<dbReference type="CDD" id="cd00082">
    <property type="entry name" value="HisKA"/>
    <property type="match status" value="1"/>
</dbReference>
<dbReference type="PROSITE" id="PS50109">
    <property type="entry name" value="HIS_KIN"/>
    <property type="match status" value="1"/>
</dbReference>
<dbReference type="InterPro" id="IPR011044">
    <property type="entry name" value="Quino_amine_DH_bsu"/>
</dbReference>
<dbReference type="SUPFAM" id="SSF50952">
    <property type="entry name" value="Soluble quinoprotein glucose dehydrogenase"/>
    <property type="match status" value="1"/>
</dbReference>
<dbReference type="SUPFAM" id="SSF52172">
    <property type="entry name" value="CheY-like"/>
    <property type="match status" value="1"/>
</dbReference>
<evidence type="ECO:0000313" key="16">
    <source>
        <dbReference type="EMBL" id="HIY89087.1"/>
    </source>
</evidence>
<dbReference type="SUPFAM" id="SSF63829">
    <property type="entry name" value="Calcium-dependent phosphotriesterase"/>
    <property type="match status" value="2"/>
</dbReference>
<dbReference type="InterPro" id="IPR015943">
    <property type="entry name" value="WD40/YVTN_repeat-like_dom_sf"/>
</dbReference>
<dbReference type="Pfam" id="PF12833">
    <property type="entry name" value="HTH_18"/>
    <property type="match status" value="1"/>
</dbReference>
<dbReference type="Gene3D" id="2.60.40.10">
    <property type="entry name" value="Immunoglobulins"/>
    <property type="match status" value="1"/>
</dbReference>
<evidence type="ECO:0000256" key="1">
    <source>
        <dbReference type="ARBA" id="ARBA00000085"/>
    </source>
</evidence>
<dbReference type="InterPro" id="IPR005467">
    <property type="entry name" value="His_kinase_dom"/>
</dbReference>
<dbReference type="PRINTS" id="PR00344">
    <property type="entry name" value="BCTRLSENSOR"/>
</dbReference>
<dbReference type="EMBL" id="DXCV01000066">
    <property type="protein sequence ID" value="HIY89087.1"/>
    <property type="molecule type" value="Genomic_DNA"/>
</dbReference>
<dbReference type="PROSITE" id="PS01124">
    <property type="entry name" value="HTH_ARAC_FAMILY_2"/>
    <property type="match status" value="1"/>
</dbReference>
<dbReference type="PANTHER" id="PTHR43547">
    <property type="entry name" value="TWO-COMPONENT HISTIDINE KINASE"/>
    <property type="match status" value="1"/>
</dbReference>
<dbReference type="PANTHER" id="PTHR43547:SF2">
    <property type="entry name" value="HYBRID SIGNAL TRANSDUCTION HISTIDINE KINASE C"/>
    <property type="match status" value="1"/>
</dbReference>
<dbReference type="InterPro" id="IPR036097">
    <property type="entry name" value="HisK_dim/P_sf"/>
</dbReference>
<gene>
    <name evidence="16" type="ORF">H9824_10345</name>
</gene>
<dbReference type="Gene3D" id="2.130.10.10">
    <property type="entry name" value="YVTN repeat-like/Quinoprotein amine dehydrogenase"/>
    <property type="match status" value="2"/>
</dbReference>
<dbReference type="FunFam" id="3.30.565.10:FF:000037">
    <property type="entry name" value="Hybrid sensor histidine kinase/response regulator"/>
    <property type="match status" value="1"/>
</dbReference>
<dbReference type="Gene3D" id="3.40.50.2300">
    <property type="match status" value="1"/>
</dbReference>
<dbReference type="EC" id="2.7.13.3" evidence="2"/>
<evidence type="ECO:0000313" key="17">
    <source>
        <dbReference type="Proteomes" id="UP000886851"/>
    </source>
</evidence>
<dbReference type="InterPro" id="IPR003594">
    <property type="entry name" value="HATPase_dom"/>
</dbReference>
<dbReference type="InterPro" id="IPR011041">
    <property type="entry name" value="Quinoprot_gluc/sorb_DH_b-prop"/>
</dbReference>
<dbReference type="InterPro" id="IPR009057">
    <property type="entry name" value="Homeodomain-like_sf"/>
</dbReference>
<comment type="caution">
    <text evidence="16">The sequence shown here is derived from an EMBL/GenBank/DDBJ whole genome shotgun (WGS) entry which is preliminary data.</text>
</comment>
<sequence>MRNLIPYFLLLLLGTWSLGLPASVRASELLPDYTLFHRVGLGAQAAVVTCLVQDTEGLLWAGSDRGLFCYDGYTAQQCFEYGTRQNTRIYCGAVADSTHLYLGADNGLLVYNYRKDEYVETKADFPKDIRTLAHFGGRWWLGTLHGLYAYDPASGQLADVSEGLPHQAVYALLTASDGCLYVGTYDGCCRLRTDGGTTYEPVPLPMWEGKSNRFVNALLEDPERGCLWIGMEGGLLRYDHRTGGKAVVVEGYGGNSVKSLALDDDRHLLAGTDNGLYVHDDGNDRPKHIVHDSRNPHSLSSDIVWTILKDSDGNIWLGTDYGISLSRRRTALLQVPIASITGTGEGNRFYAMLRDRKGYYWFGGTNGLIRFQYPGNQDTEETIRSEWYKMGDVRHPLSHNRVRQLYEDRDGILWVATDGGVNRYDAKTHRFVAYNIVDSTRRYNANWVYGIFEDSDSQLWIATCLGGIFVVDKRALLNENSGVHMARRMFTTDNGLPGLFVNQMVQDRDGNVWTLFYNNVNSLEKIDPHTGQVTHVAADVLNGEQVPTFLLCSTDGHIWVGSQGGVMRITPENGHIHSLTFGTGNHQEVLCMAEAEDRIWISTSDGFWVTDREGTSLRRLNVAEQRFTSLYYDPTDRLLYLGMVDGFAVASPARLLEGQPHRPLRLTALHVNNQPYHPASDEADNGIRYARRLRLEHHQRNLAFELSDLPYSSEEKSRIVYRWDGTGNGWTLLQPGTNRITFNNLAYGHHRLVANRLDDYGRPDGTPYTLDIEIRPPWYYAPWAISVYGLLALALAAWTVNFFRVKNHLKLVRLEKKQILEQSQAKMEFYTNLSHDLKTPLSMIIAPVSRLLPQVRNKLERQVLEQVQRNAMKLNSLIHSGLDIHRVDSGSNLLLIQSQVELVQFARNLFDLYADDTSRGKALHFEFRSERPALYLQMDAVKLESILDNLLSNAVKYTPDGGEVTFSIALSENGKEVRISVADTGVGIPQQEQPYVFQRFFQSSRTAGKSTGTGIGLYLVKTYTELHGGNVVLQSTEGGGTTVTVTLPGVEMPAPTVPADLQPSAPTPDEPHPADEEPPLPPDAPVVLAVEDDPDTADFIRQVLHTRYRCLRAANGQDALDMVRQEIPALIITDMMMPVMDGLEMVRQLKKYVPASTVPIILLTGKADKQTELESIRLHIDAFIAKPFEADILLSRVEQLLSSHQTYETKARLEIITQPKDVEVTSPDEQFLANVTQLIEEHIADAELNVNALCEWTGISSKQMYRKLKQLTGQTPVEYIKSIRMKKAAILLKQHKFTVAEVMYMVGFSNHSYFSKCFQAAFGVTPKQY</sequence>
<dbReference type="GO" id="GO:0043565">
    <property type="term" value="F:sequence-specific DNA binding"/>
    <property type="evidence" value="ECO:0007669"/>
    <property type="project" value="InterPro"/>
</dbReference>
<evidence type="ECO:0000256" key="12">
    <source>
        <dbReference type="SAM" id="MobiDB-lite"/>
    </source>
</evidence>
<dbReference type="SUPFAM" id="SSF55874">
    <property type="entry name" value="ATPase domain of HSP90 chaperone/DNA topoisomerase II/histidine kinase"/>
    <property type="match status" value="1"/>
</dbReference>
<dbReference type="Gene3D" id="3.30.565.10">
    <property type="entry name" value="Histidine kinase-like ATPase, C-terminal domain"/>
    <property type="match status" value="1"/>
</dbReference>
<dbReference type="InterPro" id="IPR018060">
    <property type="entry name" value="HTH_AraC"/>
</dbReference>
<dbReference type="Pfam" id="PF00072">
    <property type="entry name" value="Response_reg"/>
    <property type="match status" value="1"/>
</dbReference>
<evidence type="ECO:0000256" key="11">
    <source>
        <dbReference type="PROSITE-ProRule" id="PRU00169"/>
    </source>
</evidence>
<dbReference type="PROSITE" id="PS50110">
    <property type="entry name" value="RESPONSE_REGULATORY"/>
    <property type="match status" value="1"/>
</dbReference>
<feature type="domain" description="Histidine kinase" evidence="14">
    <location>
        <begin position="832"/>
        <end position="1051"/>
    </location>
</feature>
<evidence type="ECO:0000256" key="4">
    <source>
        <dbReference type="ARBA" id="ARBA00022679"/>
    </source>
</evidence>
<evidence type="ECO:0000256" key="8">
    <source>
        <dbReference type="ARBA" id="ARBA00023012"/>
    </source>
</evidence>
<evidence type="ECO:0000259" key="15">
    <source>
        <dbReference type="PROSITE" id="PS50110"/>
    </source>
</evidence>
<proteinExistence type="predicted"/>
<evidence type="ECO:0000256" key="10">
    <source>
        <dbReference type="ARBA" id="ARBA00023163"/>
    </source>
</evidence>
<evidence type="ECO:0000256" key="6">
    <source>
        <dbReference type="ARBA" id="ARBA00022777"/>
    </source>
</evidence>
<dbReference type="InterPro" id="IPR036890">
    <property type="entry name" value="HATPase_C_sf"/>
</dbReference>
<feature type="modified residue" description="4-aspartylphosphate" evidence="11">
    <location>
        <position position="1134"/>
    </location>
</feature>
<dbReference type="Gene3D" id="1.10.10.60">
    <property type="entry name" value="Homeodomain-like"/>
    <property type="match status" value="2"/>
</dbReference>
<name>A0A9D1ZMY9_9BACE</name>
<feature type="region of interest" description="Disordered" evidence="12">
    <location>
        <begin position="1052"/>
        <end position="1084"/>
    </location>
</feature>
<keyword evidence="5" id="KW-0547">Nucleotide-binding</keyword>
<dbReference type="Pfam" id="PF07494">
    <property type="entry name" value="Reg_prop"/>
    <property type="match status" value="4"/>
</dbReference>
<dbReference type="SMART" id="SM00387">
    <property type="entry name" value="HATPase_c"/>
    <property type="match status" value="1"/>
</dbReference>
<dbReference type="GO" id="GO:0000155">
    <property type="term" value="F:phosphorelay sensor kinase activity"/>
    <property type="evidence" value="ECO:0007669"/>
    <property type="project" value="InterPro"/>
</dbReference>
<dbReference type="SMART" id="SM00342">
    <property type="entry name" value="HTH_ARAC"/>
    <property type="match status" value="1"/>
</dbReference>
<dbReference type="SUPFAM" id="SSF46689">
    <property type="entry name" value="Homeodomain-like"/>
    <property type="match status" value="1"/>
</dbReference>
<dbReference type="InterPro" id="IPR011006">
    <property type="entry name" value="CheY-like_superfamily"/>
</dbReference>
<evidence type="ECO:0000256" key="9">
    <source>
        <dbReference type="ARBA" id="ARBA00023015"/>
    </source>
</evidence>
<dbReference type="Gene3D" id="1.10.287.130">
    <property type="match status" value="1"/>
</dbReference>
<keyword evidence="3 11" id="KW-0597">Phosphoprotein</keyword>
<accession>A0A9D1ZMY9</accession>
<feature type="domain" description="Response regulatory" evidence="15">
    <location>
        <begin position="1086"/>
        <end position="1201"/>
    </location>
</feature>
<comment type="catalytic activity">
    <reaction evidence="1">
        <text>ATP + protein L-histidine = ADP + protein N-phospho-L-histidine.</text>
        <dbReference type="EC" id="2.7.13.3"/>
    </reaction>
</comment>
<dbReference type="Pfam" id="PF00512">
    <property type="entry name" value="HisKA"/>
    <property type="match status" value="1"/>
</dbReference>
<evidence type="ECO:0000259" key="13">
    <source>
        <dbReference type="PROSITE" id="PS01124"/>
    </source>
</evidence>